<dbReference type="PANTHER" id="PTHR46534">
    <property type="entry name" value="IGGFC_BINDING DOMAIN-CONTAINING PROTEIN"/>
    <property type="match status" value="1"/>
</dbReference>
<dbReference type="PANTHER" id="PTHR46534:SF1">
    <property type="entry name" value="IGGFC-BINDING PROTEIN N-TERMINAL DOMAIN-CONTAINING PROTEIN"/>
    <property type="match status" value="1"/>
</dbReference>
<dbReference type="STRING" id="1391654.AKJ09_01983"/>
<feature type="domain" description="IgGFc-binding protein N-terminal" evidence="1">
    <location>
        <begin position="5"/>
        <end position="283"/>
    </location>
</feature>
<name>A0A0K1PQC6_9BACT</name>
<gene>
    <name evidence="2" type="ORF">AKJ09_01983</name>
</gene>
<dbReference type="AlphaFoldDB" id="A0A0K1PQC6"/>
<keyword evidence="3" id="KW-1185">Reference proteome</keyword>
<protein>
    <submittedName>
        <fullName evidence="2">Hemagglutinin/hemolysin-related protein</fullName>
    </submittedName>
</protein>
<dbReference type="KEGG" id="llu:AKJ09_01983"/>
<accession>A0A0K1PQC6</accession>
<evidence type="ECO:0000259" key="1">
    <source>
        <dbReference type="Pfam" id="PF17517"/>
    </source>
</evidence>
<evidence type="ECO:0000313" key="2">
    <source>
        <dbReference type="EMBL" id="AKU95319.1"/>
    </source>
</evidence>
<dbReference type="Proteomes" id="UP000064967">
    <property type="component" value="Chromosome"/>
</dbReference>
<reference evidence="2 3" key="1">
    <citation type="submission" date="2015-08" db="EMBL/GenBank/DDBJ databases">
        <authorList>
            <person name="Babu N.S."/>
            <person name="Beckwith C.J."/>
            <person name="Beseler K.G."/>
            <person name="Brison A."/>
            <person name="Carone J.V."/>
            <person name="Caskin T.P."/>
            <person name="Diamond M."/>
            <person name="Durham M.E."/>
            <person name="Foxe J.M."/>
            <person name="Go M."/>
            <person name="Henderson B.A."/>
            <person name="Jones I.B."/>
            <person name="McGettigan J.A."/>
            <person name="Micheletti S.J."/>
            <person name="Nasrallah M.E."/>
            <person name="Ortiz D."/>
            <person name="Piller C.R."/>
            <person name="Privatt S.R."/>
            <person name="Schneider S.L."/>
            <person name="Sharp S."/>
            <person name="Smith T.C."/>
            <person name="Stanton J.D."/>
            <person name="Ullery H.E."/>
            <person name="Wilson R.J."/>
            <person name="Serrano M.G."/>
            <person name="Buck G."/>
            <person name="Lee V."/>
            <person name="Wang Y."/>
            <person name="Carvalho R."/>
            <person name="Voegtly L."/>
            <person name="Shi R."/>
            <person name="Duckworth R."/>
            <person name="Johnson A."/>
            <person name="Loviza R."/>
            <person name="Walstead R."/>
            <person name="Shah Z."/>
            <person name="Kiflezghi M."/>
            <person name="Wade K."/>
            <person name="Ball S.L."/>
            <person name="Bradley K.W."/>
            <person name="Asai D.J."/>
            <person name="Bowman C.A."/>
            <person name="Russell D.A."/>
            <person name="Pope W.H."/>
            <person name="Jacobs-Sera D."/>
            <person name="Hendrix R.W."/>
            <person name="Hatfull G.F."/>
        </authorList>
    </citation>
    <scope>NUCLEOTIDE SEQUENCE [LARGE SCALE GENOMIC DNA]</scope>
    <source>
        <strain evidence="2 3">DSM 27648</strain>
    </source>
</reference>
<sequence length="307" mass="31916">MLGTFAAITASQDGTKVRVALGAKARVLAGSGIAARGPGEVLELALDAGDVAQIVTEKGDQFDLSGSLVQSDKPIQVISGVQCINVPADKSACDHVEEPVQPAESLGKQYVVTTPTRPSGTPGLHVVRFVGNRDDTTLTYAPSKPAGCPDRLSAGEVAQCDGPVSTDFVVTGTEEFGIATFMVGSTMYEASNRKAQGDPSQTVFASTEQFRTSYLFLTPDDYDVSYAVIVGPQNAAPVLDGVAVTNFEPLAEGFGVWRATLALGKNGAHTLSSSVPVGLQAMGYGAFTSYQFPGGLNVKRIAPPPTK</sequence>
<organism evidence="2 3">
    <name type="scientific">Labilithrix luteola</name>
    <dbReference type="NCBI Taxonomy" id="1391654"/>
    <lineage>
        <taxon>Bacteria</taxon>
        <taxon>Pseudomonadati</taxon>
        <taxon>Myxococcota</taxon>
        <taxon>Polyangia</taxon>
        <taxon>Polyangiales</taxon>
        <taxon>Labilitrichaceae</taxon>
        <taxon>Labilithrix</taxon>
    </lineage>
</organism>
<proteinExistence type="predicted"/>
<dbReference type="Pfam" id="PF17517">
    <property type="entry name" value="IgGFc_binding"/>
    <property type="match status" value="1"/>
</dbReference>
<dbReference type="EMBL" id="CP012333">
    <property type="protein sequence ID" value="AKU95319.1"/>
    <property type="molecule type" value="Genomic_DNA"/>
</dbReference>
<evidence type="ECO:0000313" key="3">
    <source>
        <dbReference type="Proteomes" id="UP000064967"/>
    </source>
</evidence>
<dbReference type="InterPro" id="IPR035234">
    <property type="entry name" value="IgGFc-bd_N"/>
</dbReference>